<feature type="domain" description="RNA polymerase Rpb2" evidence="23">
    <location>
        <begin position="658"/>
        <end position="726"/>
    </location>
</feature>
<dbReference type="NCBIfam" id="NF007175">
    <property type="entry name" value="PRK09606.1"/>
    <property type="match status" value="1"/>
</dbReference>
<dbReference type="GO" id="GO:0005665">
    <property type="term" value="C:RNA polymerase II, core complex"/>
    <property type="evidence" value="ECO:0007669"/>
    <property type="project" value="UniProtKB-ARBA"/>
</dbReference>
<keyword evidence="10" id="KW-0460">Magnesium</keyword>
<feature type="compositionally biased region" description="Basic and acidic residues" evidence="16">
    <location>
        <begin position="905"/>
        <end position="917"/>
    </location>
</feature>
<keyword evidence="5 15" id="KW-0808">Transferase</keyword>
<evidence type="ECO:0000259" key="19">
    <source>
        <dbReference type="Pfam" id="PF04561"/>
    </source>
</evidence>
<comment type="subunit">
    <text evidence="3">Component of the RNA polymerase II (Pol II) complex consisting of 12 subunits.</text>
</comment>
<dbReference type="FunFam" id="2.40.270.10:FF:000006">
    <property type="entry name" value="DNA-directed RNA polymerase subunit beta"/>
    <property type="match status" value="1"/>
</dbReference>
<dbReference type="GO" id="GO:0003899">
    <property type="term" value="F:DNA-directed RNA polymerase activity"/>
    <property type="evidence" value="ECO:0007669"/>
    <property type="project" value="UniProtKB-EC"/>
</dbReference>
<dbReference type="Pfam" id="PF04566">
    <property type="entry name" value="RNA_pol_Rpb2_4"/>
    <property type="match status" value="1"/>
</dbReference>
<dbReference type="FunFam" id="3.90.1800.10:FF:000002">
    <property type="entry name" value="DNA-directed RNA polymerase subunit beta"/>
    <property type="match status" value="1"/>
</dbReference>
<evidence type="ECO:0000259" key="18">
    <source>
        <dbReference type="Pfam" id="PF04560"/>
    </source>
</evidence>
<dbReference type="Gene3D" id="2.40.270.10">
    <property type="entry name" value="DNA-directed RNA polymerase, subunit 2, domain 6"/>
    <property type="match status" value="1"/>
</dbReference>
<evidence type="ECO:0000256" key="11">
    <source>
        <dbReference type="ARBA" id="ARBA00023163"/>
    </source>
</evidence>
<feature type="domain" description="RNA polymerase beta subunit protrusion" evidence="20">
    <location>
        <begin position="28"/>
        <end position="449"/>
    </location>
</feature>
<evidence type="ECO:0000313" key="24">
    <source>
        <dbReference type="EMBL" id="RKP02267.1"/>
    </source>
</evidence>
<evidence type="ECO:0000259" key="21">
    <source>
        <dbReference type="Pfam" id="PF04565"/>
    </source>
</evidence>
<dbReference type="EMBL" id="ML014147">
    <property type="protein sequence ID" value="RKP02267.1"/>
    <property type="molecule type" value="Genomic_DNA"/>
</dbReference>
<dbReference type="Pfam" id="PF04563">
    <property type="entry name" value="RNA_pol_Rpb2_1"/>
    <property type="match status" value="1"/>
</dbReference>
<sequence length="1206" mass="137035">MDHYEDELDDITQEDCWQVIGAFFKEKGLVRQQLDSFDEFIHNTMQEIVDENSTLQLQTLAQFTGQDNDISKQYIIKFGQTFLSKPAMTEADGSIEYLHPHNARLRNLTYCAPLYVDMQWEVHQADMAHPQNQAATSNADIHWDLIDQSAEPEKVFIGRVPIMLRSKYCMLENADQDQLTSFKECPYDSGGYFVINGSEKVLIAQERMASNQVYVFAKAPPAPYTFSAEIRSQAEKGSNVASTLFIKMMHSRSGHRAFGGQIIHTSLPYIKADIPIIIVFRALGIVADRDILEHICYDFNDRDMLELLKPCIEEAFVIQDREVALDFIGKRGAPNGVSLDKRIKYAEDILQKEMLPHVGVKSHHQTRKAYFFGYMIHRLLLAALERRQLDDRDHFGKKRLDLAGPLMAGLFRLLFRKLTRDIGRYLQKCVDDNKEFNVNLAVKSSTITNGLRYSLATGNWGDQKKFMSARAGVSQVLNRYTYASTLSHLRRLNTPIGRDGKLAKPRQLHNTHWGYVCPAETPEGQAVGLVKNLSLMAVVTVGSNSIPIREFLDEWTMLNLEEVSPFDIAENTKVFVNGSWAGIHREPDKLVQTLRKLRRCGDLNPEVSVVRDVREGELRLYTDAGRICRPLFIVDEENQMLTLTKAHVDEITDIEFPWRYVLENGLCEYIDTEEEETVMISMSPDDLADSRAAKLGHQQEKERGIMDRLKSGGLYTGNWTHCEIHPSMILGVCASIIPFPDHNQSPRNVYHAMGKQAMGIFLTSFQHRMDTMANILFYPQKPLATTRSMEFLRFRELPAGQNAIVAIGIYSGYNQEDSLIMNQSSIDRGLFRSMYYRVYMDQEKKVGLDTTEVFERPTRDTTLRMKHGTYEKLDNDGLVAPGVRITGEDVIIGKTVPIPENSDELGQRTEQHTKRDASTPLKSTETGIVDDVMVTTNEAGFKFVKVRVRSVRIPEMGDKFASRHGQKGTVGMTYRTEDMPFTAEGITPDLIVNPHAIPSRMTIGHLVECLLGKVSAFSGDEGDATPFTDLTVENISQALFQYGFQQRGFEVLYNGHTGKKMTAQLFTGPTYYQRLKHMVNDKIHSRARGPVQILTRQPVEGRSRDGGLRFGEMERDCMISHGVAQFLQERLFTTSDAYRVHVCDMCGLMAIANLKRNDFECRVCRNKTQISQVHLPYACKLLFQELMAMNLSPRIMVGEIPLAEQR</sequence>
<keyword evidence="6 15" id="KW-0548">Nucleotidyltransferase</keyword>
<dbReference type="InterPro" id="IPR037033">
    <property type="entry name" value="DNA-dir_RNAP_su2_hyb_sf"/>
</dbReference>
<dbReference type="InterPro" id="IPR007641">
    <property type="entry name" value="RNA_pol_Rpb2_7"/>
</dbReference>
<evidence type="ECO:0000256" key="8">
    <source>
        <dbReference type="ARBA" id="ARBA00022771"/>
    </source>
</evidence>
<evidence type="ECO:0000259" key="23">
    <source>
        <dbReference type="Pfam" id="PF04567"/>
    </source>
</evidence>
<dbReference type="FunFam" id="3.90.1100.10:FF:000005">
    <property type="entry name" value="DNA-directed RNA polymerase subunit beta"/>
    <property type="match status" value="1"/>
</dbReference>
<dbReference type="EC" id="2.7.7.6" evidence="15"/>
<keyword evidence="4 15" id="KW-0240">DNA-directed RNA polymerase</keyword>
<dbReference type="InterPro" id="IPR014724">
    <property type="entry name" value="RNA_pol_RPB2_OB-fold"/>
</dbReference>
<dbReference type="Pfam" id="PF00562">
    <property type="entry name" value="RNA_pol_Rpb2_6"/>
    <property type="match status" value="1"/>
</dbReference>
<dbReference type="FunFam" id="3.90.1070.20:FF:000001">
    <property type="entry name" value="DNA-directed RNA polymerase subunit beta"/>
    <property type="match status" value="1"/>
</dbReference>
<dbReference type="Gene3D" id="3.90.1070.20">
    <property type="match status" value="1"/>
</dbReference>
<evidence type="ECO:0000256" key="15">
    <source>
        <dbReference type="RuleBase" id="RU363031"/>
    </source>
</evidence>
<dbReference type="Pfam" id="PF04567">
    <property type="entry name" value="RNA_pol_Rpb2_5"/>
    <property type="match status" value="1"/>
</dbReference>
<evidence type="ECO:0000259" key="22">
    <source>
        <dbReference type="Pfam" id="PF04566"/>
    </source>
</evidence>
<evidence type="ECO:0000256" key="14">
    <source>
        <dbReference type="RuleBase" id="RU000434"/>
    </source>
</evidence>
<dbReference type="Pfam" id="PF04560">
    <property type="entry name" value="RNA_pol_Rpb2_7"/>
    <property type="match status" value="1"/>
</dbReference>
<evidence type="ECO:0000256" key="2">
    <source>
        <dbReference type="ARBA" id="ARBA00006835"/>
    </source>
</evidence>
<dbReference type="InterPro" id="IPR007644">
    <property type="entry name" value="RNA_pol_bsu_protrusion"/>
</dbReference>
<dbReference type="PANTHER" id="PTHR20856">
    <property type="entry name" value="DNA-DIRECTED RNA POLYMERASE I SUBUNIT 2"/>
    <property type="match status" value="1"/>
</dbReference>
<proteinExistence type="inferred from homology"/>
<reference evidence="25" key="1">
    <citation type="journal article" date="2018" name="Nat. Microbiol.">
        <title>Leveraging single-cell genomics to expand the fungal tree of life.</title>
        <authorList>
            <person name="Ahrendt S.R."/>
            <person name="Quandt C.A."/>
            <person name="Ciobanu D."/>
            <person name="Clum A."/>
            <person name="Salamov A."/>
            <person name="Andreopoulos B."/>
            <person name="Cheng J.F."/>
            <person name="Woyke T."/>
            <person name="Pelin A."/>
            <person name="Henrissat B."/>
            <person name="Reynolds N.K."/>
            <person name="Benny G.L."/>
            <person name="Smith M.E."/>
            <person name="James T.Y."/>
            <person name="Grigoriev I.V."/>
        </authorList>
    </citation>
    <scope>NUCLEOTIDE SEQUENCE [LARGE SCALE GENOMIC DNA]</scope>
    <source>
        <strain evidence="25">ATCC 52028</strain>
    </source>
</reference>
<dbReference type="InterPro" id="IPR007646">
    <property type="entry name" value="RNA_pol_Rpb2_4"/>
</dbReference>
<dbReference type="OrthoDB" id="10248617at2759"/>
<comment type="similarity">
    <text evidence="2 14">Belongs to the RNA polymerase beta chain family.</text>
</comment>
<keyword evidence="8" id="KW-0863">Zinc-finger</keyword>
<organism evidence="24 25">
    <name type="scientific">Caulochytrium protostelioides</name>
    <dbReference type="NCBI Taxonomy" id="1555241"/>
    <lineage>
        <taxon>Eukaryota</taxon>
        <taxon>Fungi</taxon>
        <taxon>Fungi incertae sedis</taxon>
        <taxon>Chytridiomycota</taxon>
        <taxon>Chytridiomycota incertae sedis</taxon>
        <taxon>Chytridiomycetes</taxon>
        <taxon>Caulochytriales</taxon>
        <taxon>Caulochytriaceae</taxon>
        <taxon>Caulochytrium</taxon>
    </lineage>
</organism>
<comment type="catalytic activity">
    <reaction evidence="13 15">
        <text>RNA(n) + a ribonucleoside 5'-triphosphate = RNA(n+1) + diphosphate</text>
        <dbReference type="Rhea" id="RHEA:21248"/>
        <dbReference type="Rhea" id="RHEA-COMP:14527"/>
        <dbReference type="Rhea" id="RHEA-COMP:17342"/>
        <dbReference type="ChEBI" id="CHEBI:33019"/>
        <dbReference type="ChEBI" id="CHEBI:61557"/>
        <dbReference type="ChEBI" id="CHEBI:140395"/>
        <dbReference type="EC" id="2.7.7.6"/>
    </reaction>
</comment>
<evidence type="ECO:0000313" key="25">
    <source>
        <dbReference type="Proteomes" id="UP000274922"/>
    </source>
</evidence>
<dbReference type="InterPro" id="IPR015712">
    <property type="entry name" value="DNA-dir_RNA_pol_su2"/>
</dbReference>
<feature type="domain" description="RNA polymerase Rpb2" evidence="18">
    <location>
        <begin position="1106"/>
        <end position="1196"/>
    </location>
</feature>
<evidence type="ECO:0000256" key="16">
    <source>
        <dbReference type="SAM" id="MobiDB-lite"/>
    </source>
</evidence>
<dbReference type="GO" id="GO:0008270">
    <property type="term" value="F:zinc ion binding"/>
    <property type="evidence" value="ECO:0007669"/>
    <property type="project" value="UniProtKB-KW"/>
</dbReference>
<feature type="region of interest" description="Disordered" evidence="16">
    <location>
        <begin position="898"/>
        <end position="921"/>
    </location>
</feature>
<evidence type="ECO:0000259" key="17">
    <source>
        <dbReference type="Pfam" id="PF00562"/>
    </source>
</evidence>
<evidence type="ECO:0000256" key="5">
    <source>
        <dbReference type="ARBA" id="ARBA00022679"/>
    </source>
</evidence>
<dbReference type="PROSITE" id="PS01166">
    <property type="entry name" value="RNA_POL_BETA"/>
    <property type="match status" value="1"/>
</dbReference>
<evidence type="ECO:0000256" key="4">
    <source>
        <dbReference type="ARBA" id="ARBA00022478"/>
    </source>
</evidence>
<evidence type="ECO:0000256" key="10">
    <source>
        <dbReference type="ARBA" id="ARBA00022842"/>
    </source>
</evidence>
<comment type="subcellular location">
    <subcellularLocation>
        <location evidence="1">Nucleus</location>
    </subcellularLocation>
</comment>
<evidence type="ECO:0000256" key="1">
    <source>
        <dbReference type="ARBA" id="ARBA00004123"/>
    </source>
</evidence>
<dbReference type="InterPro" id="IPR007647">
    <property type="entry name" value="RNA_pol_Rpb2_5"/>
</dbReference>
<protein>
    <recommendedName>
        <fullName evidence="15">DNA-directed RNA polymerase subunit beta</fullName>
        <ecNumber evidence="15">2.7.7.6</ecNumber>
    </recommendedName>
</protein>
<keyword evidence="9" id="KW-0862">Zinc</keyword>
<evidence type="ECO:0000256" key="13">
    <source>
        <dbReference type="ARBA" id="ARBA00048552"/>
    </source>
</evidence>
<keyword evidence="25" id="KW-1185">Reference proteome</keyword>
<dbReference type="Gene3D" id="3.90.1800.10">
    <property type="entry name" value="RNA polymerase alpha subunit dimerisation domain"/>
    <property type="match status" value="1"/>
</dbReference>
<dbReference type="AlphaFoldDB" id="A0A4P9XA71"/>
<dbReference type="FunFam" id="2.40.50.150:FF:000002">
    <property type="entry name" value="DNA-directed RNA polymerase subunit beta"/>
    <property type="match status" value="1"/>
</dbReference>
<dbReference type="STRING" id="1555241.A0A4P9XA71"/>
<dbReference type="Pfam" id="PF04565">
    <property type="entry name" value="RNA_pol_Rpb2_3"/>
    <property type="match status" value="1"/>
</dbReference>
<dbReference type="InterPro" id="IPR007642">
    <property type="entry name" value="RNA_pol_Rpb2_2"/>
</dbReference>
<dbReference type="Gene3D" id="3.90.1100.10">
    <property type="match status" value="1"/>
</dbReference>
<evidence type="ECO:0000256" key="7">
    <source>
        <dbReference type="ARBA" id="ARBA00022723"/>
    </source>
</evidence>
<dbReference type="CDD" id="cd00653">
    <property type="entry name" value="RNA_pol_B_RPB2"/>
    <property type="match status" value="1"/>
</dbReference>
<dbReference type="Pfam" id="PF04561">
    <property type="entry name" value="RNA_pol_Rpb2_2"/>
    <property type="match status" value="1"/>
</dbReference>
<dbReference type="Proteomes" id="UP000274922">
    <property type="component" value="Unassembled WGS sequence"/>
</dbReference>
<keyword evidence="11 15" id="KW-0804">Transcription</keyword>
<dbReference type="Gene3D" id="2.40.50.150">
    <property type="match status" value="1"/>
</dbReference>
<name>A0A4P9XA71_9FUNG</name>
<dbReference type="GO" id="GO:0003677">
    <property type="term" value="F:DNA binding"/>
    <property type="evidence" value="ECO:0007669"/>
    <property type="project" value="InterPro"/>
</dbReference>
<keyword evidence="7" id="KW-0479">Metal-binding</keyword>
<accession>A0A4P9XA71</accession>
<dbReference type="InterPro" id="IPR007120">
    <property type="entry name" value="DNA-dir_RNAP_su2_dom"/>
</dbReference>
<feature type="domain" description="RNA polymerase Rpb2" evidence="19">
    <location>
        <begin position="209"/>
        <end position="401"/>
    </location>
</feature>
<dbReference type="Gene3D" id="3.90.1110.10">
    <property type="entry name" value="RNA polymerase Rpb2, domain 2"/>
    <property type="match status" value="1"/>
</dbReference>
<gene>
    <name evidence="24" type="ORF">CXG81DRAFT_10949</name>
</gene>
<evidence type="ECO:0000256" key="12">
    <source>
        <dbReference type="ARBA" id="ARBA00023242"/>
    </source>
</evidence>
<feature type="domain" description="DNA-directed RNA polymerase subunit 2 hybrid-binding" evidence="17">
    <location>
        <begin position="733"/>
        <end position="1104"/>
    </location>
</feature>
<dbReference type="InterPro" id="IPR007645">
    <property type="entry name" value="RNA_pol_Rpb2_3"/>
</dbReference>
<evidence type="ECO:0000256" key="3">
    <source>
        <dbReference type="ARBA" id="ARBA00011730"/>
    </source>
</evidence>
<dbReference type="InterPro" id="IPR007121">
    <property type="entry name" value="RNA_pol_bsu_CS"/>
</dbReference>
<evidence type="ECO:0000256" key="9">
    <source>
        <dbReference type="ARBA" id="ARBA00022833"/>
    </source>
</evidence>
<feature type="domain" description="RNA polymerase Rpb2" evidence="21">
    <location>
        <begin position="475"/>
        <end position="539"/>
    </location>
</feature>
<comment type="function">
    <text evidence="15">DNA-dependent RNA polymerase catalyzes the transcription of DNA into RNA using the four ribonucleoside triphosphates as substrates.</text>
</comment>
<dbReference type="SUPFAM" id="SSF64484">
    <property type="entry name" value="beta and beta-prime subunits of DNA dependent RNA-polymerase"/>
    <property type="match status" value="1"/>
</dbReference>
<dbReference type="InterPro" id="IPR037034">
    <property type="entry name" value="RNA_pol_Rpb2_2_sf"/>
</dbReference>
<dbReference type="GO" id="GO:0031047">
    <property type="term" value="P:regulatory ncRNA-mediated gene silencing"/>
    <property type="evidence" value="ECO:0007669"/>
    <property type="project" value="UniProtKB-ARBA"/>
</dbReference>
<dbReference type="GO" id="GO:0006367">
    <property type="term" value="P:transcription initiation at RNA polymerase II promoter"/>
    <property type="evidence" value="ECO:0007669"/>
    <property type="project" value="UniProtKB-ARBA"/>
</dbReference>
<dbReference type="FunFam" id="3.90.1100.10:FF:000003">
    <property type="entry name" value="DNA-directed RNA polymerase subunit beta"/>
    <property type="match status" value="1"/>
</dbReference>
<keyword evidence="12" id="KW-0539">Nucleus</keyword>
<evidence type="ECO:0000259" key="20">
    <source>
        <dbReference type="Pfam" id="PF04563"/>
    </source>
</evidence>
<dbReference type="GO" id="GO:0032549">
    <property type="term" value="F:ribonucleoside binding"/>
    <property type="evidence" value="ECO:0007669"/>
    <property type="project" value="InterPro"/>
</dbReference>
<feature type="domain" description="RNA polymerase Rpb2" evidence="22">
    <location>
        <begin position="574"/>
        <end position="635"/>
    </location>
</feature>
<evidence type="ECO:0000256" key="6">
    <source>
        <dbReference type="ARBA" id="ARBA00022695"/>
    </source>
</evidence>